<dbReference type="RefSeq" id="WP_229825269.1">
    <property type="nucleotide sequence ID" value="NZ_BMRC01000062.1"/>
</dbReference>
<reference evidence="2 3" key="1">
    <citation type="submission" date="2024-09" db="EMBL/GenBank/DDBJ databases">
        <authorList>
            <person name="Sun Q."/>
            <person name="Mori K."/>
        </authorList>
    </citation>
    <scope>NUCLEOTIDE SEQUENCE [LARGE SCALE GENOMIC DNA]</scope>
    <source>
        <strain evidence="2 3">CCM 3426</strain>
    </source>
</reference>
<gene>
    <name evidence="2" type="ORF">ACFFV7_39805</name>
</gene>
<comment type="caution">
    <text evidence="2">The sequence shown here is derived from an EMBL/GenBank/DDBJ whole genome shotgun (WGS) entry which is preliminary data.</text>
</comment>
<proteinExistence type="predicted"/>
<evidence type="ECO:0000313" key="3">
    <source>
        <dbReference type="Proteomes" id="UP001589647"/>
    </source>
</evidence>
<feature type="domain" description="Tn3 transposase DDE" evidence="1">
    <location>
        <begin position="2"/>
        <end position="58"/>
    </location>
</feature>
<sequence>MDTYVALFSRFIPCGVWEAVHLIEGLLANASDIQPSTVHADTQGQNFPVFALATLFGFGIDQLFGESGRNVIDWKLIDKHWIDLMQVSISISEGRLSSATLMRRLRSNSHKNRMYKAFREVGRSVRTVALLRYLADPALRARVTTATNKVESCNGFSKWLDFGEVLADNDPEEQEKLIKFNTLPANLVVFHNALDISDVVRQLVAEGWSITADQLSQIAPYLRAHISRFGAYATDELRHRPDPFDPLLKEVDFTEVVLAA</sequence>
<dbReference type="Pfam" id="PF01526">
    <property type="entry name" value="DDE_Tnp_Tn3"/>
    <property type="match status" value="2"/>
</dbReference>
<feature type="domain" description="Tn3 transposase DDE" evidence="1">
    <location>
        <begin position="70"/>
        <end position="232"/>
    </location>
</feature>
<protein>
    <submittedName>
        <fullName evidence="2">Tn3 family transposase</fullName>
    </submittedName>
</protein>
<evidence type="ECO:0000259" key="1">
    <source>
        <dbReference type="Pfam" id="PF01526"/>
    </source>
</evidence>
<name>A0ABV5IS82_9ACTN</name>
<organism evidence="2 3">
    <name type="scientific">Nonomuraea spiralis</name>
    <dbReference type="NCBI Taxonomy" id="46182"/>
    <lineage>
        <taxon>Bacteria</taxon>
        <taxon>Bacillati</taxon>
        <taxon>Actinomycetota</taxon>
        <taxon>Actinomycetes</taxon>
        <taxon>Streptosporangiales</taxon>
        <taxon>Streptosporangiaceae</taxon>
        <taxon>Nonomuraea</taxon>
    </lineage>
</organism>
<dbReference type="Proteomes" id="UP001589647">
    <property type="component" value="Unassembled WGS sequence"/>
</dbReference>
<dbReference type="InterPro" id="IPR002513">
    <property type="entry name" value="Tn3_Tnp_DDE_dom"/>
</dbReference>
<evidence type="ECO:0000313" key="2">
    <source>
        <dbReference type="EMBL" id="MFB9207387.1"/>
    </source>
</evidence>
<keyword evidence="3" id="KW-1185">Reference proteome</keyword>
<dbReference type="EMBL" id="JBHMEI010000051">
    <property type="protein sequence ID" value="MFB9207387.1"/>
    <property type="molecule type" value="Genomic_DNA"/>
</dbReference>
<accession>A0ABV5IS82</accession>